<comment type="caution">
    <text evidence="3">The sequence shown here is derived from an EMBL/GenBank/DDBJ whole genome shotgun (WGS) entry which is preliminary data.</text>
</comment>
<keyword evidence="4" id="KW-1185">Reference proteome</keyword>
<dbReference type="EMBL" id="BAAAQD010000039">
    <property type="protein sequence ID" value="GAA1568095.1"/>
    <property type="molecule type" value="Genomic_DNA"/>
</dbReference>
<dbReference type="InterPro" id="IPR036938">
    <property type="entry name" value="PAP2/HPO_sf"/>
</dbReference>
<dbReference type="Proteomes" id="UP001501470">
    <property type="component" value="Unassembled WGS sequence"/>
</dbReference>
<reference evidence="3 4" key="1">
    <citation type="journal article" date="2019" name="Int. J. Syst. Evol. Microbiol.">
        <title>The Global Catalogue of Microorganisms (GCM) 10K type strain sequencing project: providing services to taxonomists for standard genome sequencing and annotation.</title>
        <authorList>
            <consortium name="The Broad Institute Genomics Platform"/>
            <consortium name="The Broad Institute Genome Sequencing Center for Infectious Disease"/>
            <person name="Wu L."/>
            <person name="Ma J."/>
        </authorList>
    </citation>
    <scope>NUCLEOTIDE SEQUENCE [LARGE SCALE GENOMIC DNA]</scope>
    <source>
        <strain evidence="3 4">JCM 15933</strain>
    </source>
</reference>
<dbReference type="SUPFAM" id="SSF48317">
    <property type="entry name" value="Acid phosphatase/Vanadium-dependent haloperoxidase"/>
    <property type="match status" value="1"/>
</dbReference>
<proteinExistence type="predicted"/>
<feature type="transmembrane region" description="Helical" evidence="1">
    <location>
        <begin position="83"/>
        <end position="101"/>
    </location>
</feature>
<evidence type="ECO:0000256" key="1">
    <source>
        <dbReference type="SAM" id="Phobius"/>
    </source>
</evidence>
<dbReference type="InterPro" id="IPR000326">
    <property type="entry name" value="PAP2/HPO"/>
</dbReference>
<name>A0ABN2D328_9ACTN</name>
<dbReference type="Gene3D" id="1.20.144.10">
    <property type="entry name" value="Phosphatidic acid phosphatase type 2/haloperoxidase"/>
    <property type="match status" value="1"/>
</dbReference>
<gene>
    <name evidence="3" type="ORF">GCM10009827_107250</name>
</gene>
<feature type="transmembrane region" description="Helical" evidence="1">
    <location>
        <begin position="59"/>
        <end position="77"/>
    </location>
</feature>
<feature type="transmembrane region" description="Helical" evidence="1">
    <location>
        <begin position="34"/>
        <end position="52"/>
    </location>
</feature>
<organism evidence="3 4">
    <name type="scientific">Dactylosporangium maewongense</name>
    <dbReference type="NCBI Taxonomy" id="634393"/>
    <lineage>
        <taxon>Bacteria</taxon>
        <taxon>Bacillati</taxon>
        <taxon>Actinomycetota</taxon>
        <taxon>Actinomycetes</taxon>
        <taxon>Micromonosporales</taxon>
        <taxon>Micromonosporaceae</taxon>
        <taxon>Dactylosporangium</taxon>
    </lineage>
</organism>
<evidence type="ECO:0000313" key="3">
    <source>
        <dbReference type="EMBL" id="GAA1568095.1"/>
    </source>
</evidence>
<keyword evidence="1" id="KW-1133">Transmembrane helix</keyword>
<evidence type="ECO:0000313" key="4">
    <source>
        <dbReference type="Proteomes" id="UP001501470"/>
    </source>
</evidence>
<accession>A0ABN2D328</accession>
<dbReference type="Pfam" id="PF01569">
    <property type="entry name" value="PAP2"/>
    <property type="match status" value="1"/>
</dbReference>
<sequence>MPGLRSPAMNYELFRAVNDLAGRMDPADDLMELAARWLIFPAFAVAAAIGWFLHRRWGITLLVTATVIGVARIWVGVHYPGDILAGLGIALASVLVIEAATRLVHPLNGSSASCTP</sequence>
<evidence type="ECO:0000259" key="2">
    <source>
        <dbReference type="Pfam" id="PF01569"/>
    </source>
</evidence>
<feature type="domain" description="Phosphatidic acid phosphatase type 2/haloperoxidase" evidence="2">
    <location>
        <begin position="42"/>
        <end position="97"/>
    </location>
</feature>
<keyword evidence="1" id="KW-0812">Transmembrane</keyword>
<keyword evidence="1" id="KW-0472">Membrane</keyword>
<protein>
    <recommendedName>
        <fullName evidence="2">Phosphatidic acid phosphatase type 2/haloperoxidase domain-containing protein</fullName>
    </recommendedName>
</protein>